<proteinExistence type="predicted"/>
<comment type="caution">
    <text evidence="1">The sequence shown here is derived from an EMBL/GenBank/DDBJ whole genome shotgun (WGS) entry which is preliminary data.</text>
</comment>
<protein>
    <submittedName>
        <fullName evidence="1">Uncharacterized protein</fullName>
    </submittedName>
</protein>
<name>A0A9D4IDP8_DREPO</name>
<dbReference type="Proteomes" id="UP000828390">
    <property type="component" value="Unassembled WGS sequence"/>
</dbReference>
<dbReference type="AlphaFoldDB" id="A0A9D4IDP8"/>
<dbReference type="EMBL" id="JAIWYP010000009">
    <property type="protein sequence ID" value="KAH3770120.1"/>
    <property type="molecule type" value="Genomic_DNA"/>
</dbReference>
<gene>
    <name evidence="1" type="ORF">DPMN_171401</name>
</gene>
<sequence length="138" mass="15992">MHSMHEITKTNRHRVHSLRYYGADFESFEDMRPRMSSLPTKSSFRKPLLHHQHHRYHRSHVTLNIAHDDLYTVRTFEINAKGQIMKKNDFVWSNSSNSVVSIDGDLFVGVPTKRGSSSSHNSLGLDEVSNCQCIKHME</sequence>
<keyword evidence="2" id="KW-1185">Reference proteome</keyword>
<accession>A0A9D4IDP8</accession>
<evidence type="ECO:0000313" key="2">
    <source>
        <dbReference type="Proteomes" id="UP000828390"/>
    </source>
</evidence>
<reference evidence="1" key="1">
    <citation type="journal article" date="2019" name="bioRxiv">
        <title>The Genome of the Zebra Mussel, Dreissena polymorpha: A Resource for Invasive Species Research.</title>
        <authorList>
            <person name="McCartney M.A."/>
            <person name="Auch B."/>
            <person name="Kono T."/>
            <person name="Mallez S."/>
            <person name="Zhang Y."/>
            <person name="Obille A."/>
            <person name="Becker A."/>
            <person name="Abrahante J.E."/>
            <person name="Garbe J."/>
            <person name="Badalamenti J.P."/>
            <person name="Herman A."/>
            <person name="Mangelson H."/>
            <person name="Liachko I."/>
            <person name="Sullivan S."/>
            <person name="Sone E.D."/>
            <person name="Koren S."/>
            <person name="Silverstein K.A.T."/>
            <person name="Beckman K.B."/>
            <person name="Gohl D.M."/>
        </authorList>
    </citation>
    <scope>NUCLEOTIDE SEQUENCE</scope>
    <source>
        <strain evidence="1">Duluth1</strain>
        <tissue evidence="1">Whole animal</tissue>
    </source>
</reference>
<organism evidence="1 2">
    <name type="scientific">Dreissena polymorpha</name>
    <name type="common">Zebra mussel</name>
    <name type="synonym">Mytilus polymorpha</name>
    <dbReference type="NCBI Taxonomy" id="45954"/>
    <lineage>
        <taxon>Eukaryota</taxon>
        <taxon>Metazoa</taxon>
        <taxon>Spiralia</taxon>
        <taxon>Lophotrochozoa</taxon>
        <taxon>Mollusca</taxon>
        <taxon>Bivalvia</taxon>
        <taxon>Autobranchia</taxon>
        <taxon>Heteroconchia</taxon>
        <taxon>Euheterodonta</taxon>
        <taxon>Imparidentia</taxon>
        <taxon>Neoheterodontei</taxon>
        <taxon>Myida</taxon>
        <taxon>Dreissenoidea</taxon>
        <taxon>Dreissenidae</taxon>
        <taxon>Dreissena</taxon>
    </lineage>
</organism>
<reference evidence="1" key="2">
    <citation type="submission" date="2020-11" db="EMBL/GenBank/DDBJ databases">
        <authorList>
            <person name="McCartney M.A."/>
            <person name="Auch B."/>
            <person name="Kono T."/>
            <person name="Mallez S."/>
            <person name="Becker A."/>
            <person name="Gohl D.M."/>
            <person name="Silverstein K.A.T."/>
            <person name="Koren S."/>
            <person name="Bechman K.B."/>
            <person name="Herman A."/>
            <person name="Abrahante J.E."/>
            <person name="Garbe J."/>
        </authorList>
    </citation>
    <scope>NUCLEOTIDE SEQUENCE</scope>
    <source>
        <strain evidence="1">Duluth1</strain>
        <tissue evidence="1">Whole animal</tissue>
    </source>
</reference>
<evidence type="ECO:0000313" key="1">
    <source>
        <dbReference type="EMBL" id="KAH3770120.1"/>
    </source>
</evidence>